<dbReference type="Pfam" id="PF16153">
    <property type="entry name" value="DUF4861"/>
    <property type="match status" value="1"/>
</dbReference>
<comment type="caution">
    <text evidence="1">The sequence shown here is derived from an EMBL/GenBank/DDBJ whole genome shotgun (WGS) entry which is preliminary data.</text>
</comment>
<dbReference type="GO" id="GO:0030246">
    <property type="term" value="F:carbohydrate binding"/>
    <property type="evidence" value="ECO:0007669"/>
    <property type="project" value="InterPro"/>
</dbReference>
<evidence type="ECO:0000313" key="2">
    <source>
        <dbReference type="Proteomes" id="UP000309872"/>
    </source>
</evidence>
<dbReference type="InterPro" id="IPR011013">
    <property type="entry name" value="Gal_mutarotase_sf_dom"/>
</dbReference>
<evidence type="ECO:0000313" key="1">
    <source>
        <dbReference type="EMBL" id="TJY68171.1"/>
    </source>
</evidence>
<dbReference type="OrthoDB" id="9800230at2"/>
<keyword evidence="2" id="KW-1185">Reference proteome</keyword>
<dbReference type="GO" id="GO:0005975">
    <property type="term" value="P:carbohydrate metabolic process"/>
    <property type="evidence" value="ECO:0007669"/>
    <property type="project" value="InterPro"/>
</dbReference>
<proteinExistence type="predicted"/>
<gene>
    <name evidence="1" type="ORF">FAZ19_02635</name>
</gene>
<sequence>MKKVFLLFLVSLTILSGYGQNSLKVKNTTPHIRKEVVSIPYDNFTRHFKVDSIFLIKDMEGSILPHQLEMCGSNVPQNVLIEVVVNPKSTLTLFVSTEKPPMFLSKTYARYIPERFDDFAWENNVVAFRLYGKALEGRSDDAQGMDFWAKRTEDLIINKWYKGENYHKDHGEGLDYYAVGQTLGAGDMAFYYNSELQYTKHYREFEILDNGPLRTTFRLKFHPERINGNNISLSKTISLDAGSQFNKITIAFSNMDAQVMPIVVGVAKRNETSPEFMVTGKKRTFAYWEPIVGDNGHTGIALILPRKKIKFISSKPTQFLFQTTVRDSEAYTYYSGAAWDKAGRFTTAGTWFDEVKRVATILRNPLRVTLE</sequence>
<accession>A0A4U0H8M4</accession>
<dbReference type="RefSeq" id="WP_136819041.1">
    <property type="nucleotide sequence ID" value="NZ_BMJX01000001.1"/>
</dbReference>
<protein>
    <submittedName>
        <fullName evidence="1">DUF4861 domain-containing protein</fullName>
    </submittedName>
</protein>
<dbReference type="GO" id="GO:0003824">
    <property type="term" value="F:catalytic activity"/>
    <property type="evidence" value="ECO:0007669"/>
    <property type="project" value="InterPro"/>
</dbReference>
<dbReference type="SUPFAM" id="SSF74650">
    <property type="entry name" value="Galactose mutarotase-like"/>
    <property type="match status" value="1"/>
</dbReference>
<organism evidence="1 2">
    <name type="scientific">Sphingobacterium alkalisoli</name>
    <dbReference type="NCBI Taxonomy" id="1874115"/>
    <lineage>
        <taxon>Bacteria</taxon>
        <taxon>Pseudomonadati</taxon>
        <taxon>Bacteroidota</taxon>
        <taxon>Sphingobacteriia</taxon>
        <taxon>Sphingobacteriales</taxon>
        <taxon>Sphingobacteriaceae</taxon>
        <taxon>Sphingobacterium</taxon>
    </lineage>
</organism>
<dbReference type="EMBL" id="SUKA01000001">
    <property type="protein sequence ID" value="TJY68171.1"/>
    <property type="molecule type" value="Genomic_DNA"/>
</dbReference>
<dbReference type="AlphaFoldDB" id="A0A4U0H8M4"/>
<dbReference type="InterPro" id="IPR032342">
    <property type="entry name" value="DUF4861"/>
</dbReference>
<name>A0A4U0H8M4_9SPHI</name>
<dbReference type="Proteomes" id="UP000309872">
    <property type="component" value="Unassembled WGS sequence"/>
</dbReference>
<reference evidence="1 2" key="1">
    <citation type="submission" date="2019-04" db="EMBL/GenBank/DDBJ databases">
        <title>Sphingobacterium olei sp. nov., isolated from oil-contaminated soil.</title>
        <authorList>
            <person name="Liu B."/>
        </authorList>
    </citation>
    <scope>NUCLEOTIDE SEQUENCE [LARGE SCALE GENOMIC DNA]</scope>
    <source>
        <strain evidence="1 2">Y3L14</strain>
    </source>
</reference>